<proteinExistence type="predicted"/>
<dbReference type="EMBL" id="GBRH01277788">
    <property type="protein sequence ID" value="JAD20107.1"/>
    <property type="molecule type" value="Transcribed_RNA"/>
</dbReference>
<organism evidence="1">
    <name type="scientific">Arundo donax</name>
    <name type="common">Giant reed</name>
    <name type="synonym">Donax arundinaceus</name>
    <dbReference type="NCBI Taxonomy" id="35708"/>
    <lineage>
        <taxon>Eukaryota</taxon>
        <taxon>Viridiplantae</taxon>
        <taxon>Streptophyta</taxon>
        <taxon>Embryophyta</taxon>
        <taxon>Tracheophyta</taxon>
        <taxon>Spermatophyta</taxon>
        <taxon>Magnoliopsida</taxon>
        <taxon>Liliopsida</taxon>
        <taxon>Poales</taxon>
        <taxon>Poaceae</taxon>
        <taxon>PACMAD clade</taxon>
        <taxon>Arundinoideae</taxon>
        <taxon>Arundineae</taxon>
        <taxon>Arundo</taxon>
    </lineage>
</organism>
<protein>
    <submittedName>
        <fullName evidence="1">Uncharacterized protein</fullName>
    </submittedName>
</protein>
<reference evidence="1" key="1">
    <citation type="submission" date="2014-09" db="EMBL/GenBank/DDBJ databases">
        <authorList>
            <person name="Magalhaes I.L.F."/>
            <person name="Oliveira U."/>
            <person name="Santos F.R."/>
            <person name="Vidigal T.H.D.A."/>
            <person name="Brescovit A.D."/>
            <person name="Santos A.J."/>
        </authorList>
    </citation>
    <scope>NUCLEOTIDE SEQUENCE</scope>
    <source>
        <tissue evidence="1">Shoot tissue taken approximately 20 cm above the soil surface</tissue>
    </source>
</reference>
<dbReference type="AlphaFoldDB" id="A0A0A8Y9T1"/>
<sequence length="34" mass="3548">MMSDDVVGEANDVGGRMTLMLDVIQATKGLVAPI</sequence>
<reference evidence="1" key="2">
    <citation type="journal article" date="2015" name="Data Brief">
        <title>Shoot transcriptome of the giant reed, Arundo donax.</title>
        <authorList>
            <person name="Barrero R.A."/>
            <person name="Guerrero F.D."/>
            <person name="Moolhuijzen P."/>
            <person name="Goolsby J.A."/>
            <person name="Tidwell J."/>
            <person name="Bellgard S.E."/>
            <person name="Bellgard M.I."/>
        </authorList>
    </citation>
    <scope>NUCLEOTIDE SEQUENCE</scope>
    <source>
        <tissue evidence="1">Shoot tissue taken approximately 20 cm above the soil surface</tissue>
    </source>
</reference>
<evidence type="ECO:0000313" key="1">
    <source>
        <dbReference type="EMBL" id="JAD20107.1"/>
    </source>
</evidence>
<accession>A0A0A8Y9T1</accession>
<name>A0A0A8Y9T1_ARUDO</name>